<sequence length="279" mass="29222">MTGTEDRLTQALRARTDLITHDRLTPAAPPVAARPRSPWRRPALYALAAAACAGAIALPFALNIGDGQEPGPVQPPTTTATTPAAPSPTKSVNATETPNPALPPFVDENAAGTILPGEAARLSGNRWDVETLALEMSEGADVLSVTWADGETAAIDLPDEGEWVPQVSTTLVTGDNPGVLVTWEQQDGAVQRVYSTAGRRLAEIVPQSAFGLTASEDGGNPRSVLGLDGTIYTLVEAGGPTKVYVYEWSAGDDNLLLANEGRNVGTWCLVNEAGTWEPC</sequence>
<evidence type="ECO:0000256" key="2">
    <source>
        <dbReference type="SAM" id="Phobius"/>
    </source>
</evidence>
<keyword evidence="2" id="KW-0812">Transmembrane</keyword>
<dbReference type="EMBL" id="QYRP01000002">
    <property type="protein sequence ID" value="RJS45874.1"/>
    <property type="molecule type" value="Genomic_DNA"/>
</dbReference>
<accession>A0A3A5HCY9</accession>
<evidence type="ECO:0000313" key="4">
    <source>
        <dbReference type="Proteomes" id="UP000276542"/>
    </source>
</evidence>
<reference evidence="4" key="1">
    <citation type="submission" date="2018-09" db="EMBL/GenBank/DDBJ databases">
        <authorList>
            <person name="Zhu H."/>
        </authorList>
    </citation>
    <scope>NUCLEOTIDE SEQUENCE [LARGE SCALE GENOMIC DNA]</scope>
    <source>
        <strain evidence="4">K1W22B-1</strain>
    </source>
</reference>
<dbReference type="RefSeq" id="WP_120059773.1">
    <property type="nucleotide sequence ID" value="NZ_QYRP01000002.1"/>
</dbReference>
<protein>
    <submittedName>
        <fullName evidence="3">Uncharacterized protein</fullName>
    </submittedName>
</protein>
<comment type="caution">
    <text evidence="3">The sequence shown here is derived from an EMBL/GenBank/DDBJ whole genome shotgun (WGS) entry which is preliminary data.</text>
</comment>
<evidence type="ECO:0000256" key="1">
    <source>
        <dbReference type="SAM" id="MobiDB-lite"/>
    </source>
</evidence>
<gene>
    <name evidence="3" type="ORF">D4739_06295</name>
</gene>
<feature type="compositionally biased region" description="Low complexity" evidence="1">
    <location>
        <begin position="76"/>
        <end position="89"/>
    </location>
</feature>
<evidence type="ECO:0000313" key="3">
    <source>
        <dbReference type="EMBL" id="RJS45874.1"/>
    </source>
</evidence>
<dbReference type="AlphaFoldDB" id="A0A3A5HCY9"/>
<feature type="region of interest" description="Disordered" evidence="1">
    <location>
        <begin position="67"/>
        <end position="103"/>
    </location>
</feature>
<keyword evidence="2" id="KW-0472">Membrane</keyword>
<keyword evidence="2" id="KW-1133">Transmembrane helix</keyword>
<keyword evidence="4" id="KW-1185">Reference proteome</keyword>
<feature type="transmembrane region" description="Helical" evidence="2">
    <location>
        <begin position="43"/>
        <end position="62"/>
    </location>
</feature>
<proteinExistence type="predicted"/>
<name>A0A3A5HCY9_9ACTN</name>
<dbReference type="Proteomes" id="UP000276542">
    <property type="component" value="Unassembled WGS sequence"/>
</dbReference>
<organism evidence="3 4">
    <name type="scientific">Nocardioides cavernaquae</name>
    <dbReference type="NCBI Taxonomy" id="2321396"/>
    <lineage>
        <taxon>Bacteria</taxon>
        <taxon>Bacillati</taxon>
        <taxon>Actinomycetota</taxon>
        <taxon>Actinomycetes</taxon>
        <taxon>Propionibacteriales</taxon>
        <taxon>Nocardioidaceae</taxon>
        <taxon>Nocardioides</taxon>
    </lineage>
</organism>
<dbReference type="OrthoDB" id="9812921at2"/>